<feature type="compositionally biased region" description="Acidic residues" evidence="1">
    <location>
        <begin position="74"/>
        <end position="101"/>
    </location>
</feature>
<feature type="region of interest" description="Disordered" evidence="1">
    <location>
        <begin position="65"/>
        <end position="118"/>
    </location>
</feature>
<proteinExistence type="predicted"/>
<organism evidence="2 3">
    <name type="scientific">Oryza meyeriana var. granulata</name>
    <dbReference type="NCBI Taxonomy" id="110450"/>
    <lineage>
        <taxon>Eukaryota</taxon>
        <taxon>Viridiplantae</taxon>
        <taxon>Streptophyta</taxon>
        <taxon>Embryophyta</taxon>
        <taxon>Tracheophyta</taxon>
        <taxon>Spermatophyta</taxon>
        <taxon>Magnoliopsida</taxon>
        <taxon>Liliopsida</taxon>
        <taxon>Poales</taxon>
        <taxon>Poaceae</taxon>
        <taxon>BOP clade</taxon>
        <taxon>Oryzoideae</taxon>
        <taxon>Oryzeae</taxon>
        <taxon>Oryzinae</taxon>
        <taxon>Oryza</taxon>
        <taxon>Oryza meyeriana</taxon>
    </lineage>
</organism>
<evidence type="ECO:0000313" key="3">
    <source>
        <dbReference type="Proteomes" id="UP000479710"/>
    </source>
</evidence>
<dbReference type="AlphaFoldDB" id="A0A6G1BIM5"/>
<dbReference type="Proteomes" id="UP000479710">
    <property type="component" value="Unassembled WGS sequence"/>
</dbReference>
<name>A0A6G1BIM5_9ORYZ</name>
<reference evidence="2 3" key="1">
    <citation type="submission" date="2019-11" db="EMBL/GenBank/DDBJ databases">
        <title>Whole genome sequence of Oryza granulata.</title>
        <authorList>
            <person name="Li W."/>
        </authorList>
    </citation>
    <scope>NUCLEOTIDE SEQUENCE [LARGE SCALE GENOMIC DNA]</scope>
    <source>
        <strain evidence="3">cv. Menghai</strain>
        <tissue evidence="2">Leaf</tissue>
    </source>
</reference>
<feature type="compositionally biased region" description="Acidic residues" evidence="1">
    <location>
        <begin position="108"/>
        <end position="118"/>
    </location>
</feature>
<accession>A0A6G1BIM5</accession>
<dbReference type="EMBL" id="SPHZ02000012">
    <property type="protein sequence ID" value="KAF0887908.1"/>
    <property type="molecule type" value="Genomic_DNA"/>
</dbReference>
<evidence type="ECO:0000313" key="2">
    <source>
        <dbReference type="EMBL" id="KAF0887908.1"/>
    </source>
</evidence>
<evidence type="ECO:0000256" key="1">
    <source>
        <dbReference type="SAM" id="MobiDB-lite"/>
    </source>
</evidence>
<gene>
    <name evidence="2" type="ORF">E2562_005623</name>
</gene>
<dbReference type="OrthoDB" id="694809at2759"/>
<keyword evidence="3" id="KW-1185">Reference proteome</keyword>
<comment type="caution">
    <text evidence="2">The sequence shown here is derived from an EMBL/GenBank/DDBJ whole genome shotgun (WGS) entry which is preliminary data.</text>
</comment>
<protein>
    <submittedName>
        <fullName evidence="2">Uncharacterized protein</fullName>
    </submittedName>
</protein>
<sequence length="118" mass="13578">MSQCEEWDKFYGLSHMRKNRKAVETTGWLIDGGEEELDGEPVTGLTWKLIEEACGADEVTKLRRSSRLAQARDIDEEDFHSETDDTPTNEEEIEFESDQEDVVPIMEYGEEGEKDNDD</sequence>